<proteinExistence type="predicted"/>
<dbReference type="AlphaFoldDB" id="U6N3E5"/>
<evidence type="ECO:0000313" key="1">
    <source>
        <dbReference type="EMBL" id="CDJ69819.1"/>
    </source>
</evidence>
<protein>
    <submittedName>
        <fullName evidence="1">Uncharacterized protein</fullName>
    </submittedName>
</protein>
<accession>U6N3E5</accession>
<dbReference type="Gene3D" id="1.10.560.10">
    <property type="entry name" value="GroEL-like equatorial domain"/>
    <property type="match status" value="1"/>
</dbReference>
<name>U6N3E5_9EIME</name>
<sequence length="42" mass="4678">MIRPRGPVLVFKQNTKRESGRKAQLANIQASKAIADIVRTTL</sequence>
<dbReference type="SUPFAM" id="SSF48592">
    <property type="entry name" value="GroEL equatorial domain-like"/>
    <property type="match status" value="1"/>
</dbReference>
<dbReference type="GeneID" id="25477576"/>
<dbReference type="EMBL" id="HG725809">
    <property type="protein sequence ID" value="CDJ69819.1"/>
    <property type="molecule type" value="Genomic_DNA"/>
</dbReference>
<dbReference type="InterPro" id="IPR027413">
    <property type="entry name" value="GROEL-like_equatorial_sf"/>
</dbReference>
<feature type="non-terminal residue" evidence="1">
    <location>
        <position position="42"/>
    </location>
</feature>
<reference evidence="1" key="2">
    <citation type="submission" date="2013-10" db="EMBL/GenBank/DDBJ databases">
        <authorList>
            <person name="Aslett M."/>
        </authorList>
    </citation>
    <scope>NUCLEOTIDE SEQUENCE [LARGE SCALE GENOMIC DNA]</scope>
    <source>
        <strain evidence="1">Houghton</strain>
    </source>
</reference>
<gene>
    <name evidence="1" type="ORF">ENH_00074460</name>
</gene>
<dbReference type="Proteomes" id="UP000030754">
    <property type="component" value="Unassembled WGS sequence"/>
</dbReference>
<reference evidence="1" key="1">
    <citation type="submission" date="2013-10" db="EMBL/GenBank/DDBJ databases">
        <title>Genomic analysis of the causative agents of coccidiosis in chickens.</title>
        <authorList>
            <person name="Reid A.J."/>
            <person name="Blake D."/>
            <person name="Billington K."/>
            <person name="Browne H."/>
            <person name="Dunn M."/>
            <person name="Hung S."/>
            <person name="Kawahara F."/>
            <person name="Miranda-Saavedra D."/>
            <person name="Mourier T."/>
            <person name="Nagra H."/>
            <person name="Otto T.D."/>
            <person name="Rawlings N."/>
            <person name="Sanchez A."/>
            <person name="Sanders M."/>
            <person name="Subramaniam C."/>
            <person name="Tay Y."/>
            <person name="Dear P."/>
            <person name="Doerig C."/>
            <person name="Gruber A."/>
            <person name="Parkinson J."/>
            <person name="Shirley M."/>
            <person name="Wan K.L."/>
            <person name="Berriman M."/>
            <person name="Tomley F."/>
            <person name="Pain A."/>
        </authorList>
    </citation>
    <scope>NUCLEOTIDE SEQUENCE [LARGE SCALE GENOMIC DNA]</scope>
    <source>
        <strain evidence="1">Houghton</strain>
    </source>
</reference>
<evidence type="ECO:0000313" key="2">
    <source>
        <dbReference type="Proteomes" id="UP000030754"/>
    </source>
</evidence>
<keyword evidence="2" id="KW-1185">Reference proteome</keyword>
<organism evidence="1 2">
    <name type="scientific">Eimeria necatrix</name>
    <dbReference type="NCBI Taxonomy" id="51315"/>
    <lineage>
        <taxon>Eukaryota</taxon>
        <taxon>Sar</taxon>
        <taxon>Alveolata</taxon>
        <taxon>Apicomplexa</taxon>
        <taxon>Conoidasida</taxon>
        <taxon>Coccidia</taxon>
        <taxon>Eucoccidiorida</taxon>
        <taxon>Eimeriorina</taxon>
        <taxon>Eimeriidae</taxon>
        <taxon>Eimeria</taxon>
    </lineage>
</organism>
<dbReference type="RefSeq" id="XP_013438285.1">
    <property type="nucleotide sequence ID" value="XM_013582831.1"/>
</dbReference>
<dbReference type="VEuPathDB" id="ToxoDB:ENH_00074460"/>
<dbReference type="OrthoDB" id="1935484at2759"/>